<organism evidence="1 2">
    <name type="scientific">Nelumbo nucifera</name>
    <name type="common">Sacred lotus</name>
    <dbReference type="NCBI Taxonomy" id="4432"/>
    <lineage>
        <taxon>Eukaryota</taxon>
        <taxon>Viridiplantae</taxon>
        <taxon>Streptophyta</taxon>
        <taxon>Embryophyta</taxon>
        <taxon>Tracheophyta</taxon>
        <taxon>Spermatophyta</taxon>
        <taxon>Magnoliopsida</taxon>
        <taxon>Proteales</taxon>
        <taxon>Nelumbonaceae</taxon>
        <taxon>Nelumbo</taxon>
    </lineage>
</organism>
<reference evidence="1 2" key="1">
    <citation type="journal article" date="2020" name="Mol. Biol. Evol.">
        <title>Distinct Expression and Methylation Patterns for Genes with Different Fates following a Single Whole-Genome Duplication in Flowering Plants.</title>
        <authorList>
            <person name="Shi T."/>
            <person name="Rahmani R.S."/>
            <person name="Gugger P.F."/>
            <person name="Wang M."/>
            <person name="Li H."/>
            <person name="Zhang Y."/>
            <person name="Li Z."/>
            <person name="Wang Q."/>
            <person name="Van de Peer Y."/>
            <person name="Marchal K."/>
            <person name="Chen J."/>
        </authorList>
    </citation>
    <scope>NUCLEOTIDE SEQUENCE [LARGE SCALE GENOMIC DNA]</scope>
    <source>
        <tissue evidence="1">Leaf</tissue>
    </source>
</reference>
<protein>
    <submittedName>
        <fullName evidence="1">Uncharacterized protein</fullName>
    </submittedName>
</protein>
<evidence type="ECO:0000313" key="1">
    <source>
        <dbReference type="EMBL" id="DAD24772.1"/>
    </source>
</evidence>
<dbReference type="Proteomes" id="UP000607653">
    <property type="component" value="Unassembled WGS sequence"/>
</dbReference>
<accession>A0A822XXM6</accession>
<gene>
    <name evidence="1" type="ORF">HUJ06_026236</name>
</gene>
<keyword evidence="2" id="KW-1185">Reference proteome</keyword>
<proteinExistence type="predicted"/>
<dbReference type="EMBL" id="DUZY01000001">
    <property type="protein sequence ID" value="DAD24772.1"/>
    <property type="molecule type" value="Genomic_DNA"/>
</dbReference>
<comment type="caution">
    <text evidence="1">The sequence shown here is derived from an EMBL/GenBank/DDBJ whole genome shotgun (WGS) entry which is preliminary data.</text>
</comment>
<name>A0A822XXM6_NELNU</name>
<evidence type="ECO:0000313" key="2">
    <source>
        <dbReference type="Proteomes" id="UP000607653"/>
    </source>
</evidence>
<sequence length="96" mass="11121">MDAFSLCEYNNKGNIPLFSANLISSIHAVKKRRIRRPLEDITHLIYPSARCSSVADGDVLLQPSLIWMGKPRKRKTSYGLDSMRAVRWRSLRKDFR</sequence>
<dbReference type="AlphaFoldDB" id="A0A822XXM6"/>